<dbReference type="Gene3D" id="2.60.40.10">
    <property type="entry name" value="Immunoglobulins"/>
    <property type="match status" value="1"/>
</dbReference>
<name>A0AAV6U117_9ARAC</name>
<evidence type="ECO:0000313" key="4">
    <source>
        <dbReference type="Proteomes" id="UP000827092"/>
    </source>
</evidence>
<reference evidence="3 4" key="1">
    <citation type="journal article" date="2022" name="Nat. Ecol. Evol.">
        <title>A masculinizing supergene underlies an exaggerated male reproductive morph in a spider.</title>
        <authorList>
            <person name="Hendrickx F."/>
            <person name="De Corte Z."/>
            <person name="Sonet G."/>
            <person name="Van Belleghem S.M."/>
            <person name="Kostlbacher S."/>
            <person name="Vangestel C."/>
        </authorList>
    </citation>
    <scope>NUCLEOTIDE SEQUENCE [LARGE SCALE GENOMIC DNA]</scope>
    <source>
        <strain evidence="3">W744_W776</strain>
    </source>
</reference>
<dbReference type="EMBL" id="JAFNEN010000734">
    <property type="protein sequence ID" value="KAG8177940.1"/>
    <property type="molecule type" value="Genomic_DNA"/>
</dbReference>
<protein>
    <recommendedName>
        <fullName evidence="2">Ig-like domain-containing protein</fullName>
    </recommendedName>
</protein>
<evidence type="ECO:0000256" key="1">
    <source>
        <dbReference type="ARBA" id="ARBA00023157"/>
    </source>
</evidence>
<dbReference type="InterPro" id="IPR036179">
    <property type="entry name" value="Ig-like_dom_sf"/>
</dbReference>
<proteinExistence type="predicted"/>
<evidence type="ECO:0000259" key="2">
    <source>
        <dbReference type="PROSITE" id="PS50835"/>
    </source>
</evidence>
<comment type="caution">
    <text evidence="3">The sequence shown here is derived from an EMBL/GenBank/DDBJ whole genome shotgun (WGS) entry which is preliminary data.</text>
</comment>
<dbReference type="InterPro" id="IPR007110">
    <property type="entry name" value="Ig-like_dom"/>
</dbReference>
<dbReference type="PANTHER" id="PTHR21261">
    <property type="entry name" value="BEAT PROTEIN"/>
    <property type="match status" value="1"/>
</dbReference>
<keyword evidence="4" id="KW-1185">Reference proteome</keyword>
<dbReference type="PROSITE" id="PS50835">
    <property type="entry name" value="IG_LIKE"/>
    <property type="match status" value="1"/>
</dbReference>
<organism evidence="3 4">
    <name type="scientific">Oedothorax gibbosus</name>
    <dbReference type="NCBI Taxonomy" id="931172"/>
    <lineage>
        <taxon>Eukaryota</taxon>
        <taxon>Metazoa</taxon>
        <taxon>Ecdysozoa</taxon>
        <taxon>Arthropoda</taxon>
        <taxon>Chelicerata</taxon>
        <taxon>Arachnida</taxon>
        <taxon>Araneae</taxon>
        <taxon>Araneomorphae</taxon>
        <taxon>Entelegynae</taxon>
        <taxon>Araneoidea</taxon>
        <taxon>Linyphiidae</taxon>
        <taxon>Erigoninae</taxon>
        <taxon>Oedothorax</taxon>
    </lineage>
</organism>
<gene>
    <name evidence="3" type="ORF">JTE90_000803</name>
</gene>
<sequence>MSACTIRIYVRYHKRVLFQFLPNFSVPQLSRSNATRAFLHSSYFPTEGLFGSEVSVEMPHFRTIKAEKEMLVYELPEADPSILGVHEWYAIGSAVNVTCVFGPSKPAAHLTWYIDGEKAPDAFVTSSALTELSFSVMSSSRLSFAVDRYRQGRHLSVRCEARVSLVHSRSSAEIVVRERARLKHGKWRKNMDRIRQCQWNRGLIKSVFLSVVPHVPPGMEGPSIEGAAARYSVGDFVHVNCSSAKSEESSQLQWYVNENQAQPEFLIEYPPVSHPDSLSSSRVGLRVRPEHLAPEEGLRCEATLAHLVTRGAEATLLLGTARREGEQSVQDNGR</sequence>
<dbReference type="InterPro" id="IPR013162">
    <property type="entry name" value="CD80_C2-set"/>
</dbReference>
<dbReference type="AlphaFoldDB" id="A0AAV6U117"/>
<feature type="domain" description="Ig-like" evidence="2">
    <location>
        <begin position="80"/>
        <end position="175"/>
    </location>
</feature>
<dbReference type="Pfam" id="PF08205">
    <property type="entry name" value="C2-set_2"/>
    <property type="match status" value="1"/>
</dbReference>
<dbReference type="SUPFAM" id="SSF48726">
    <property type="entry name" value="Immunoglobulin"/>
    <property type="match status" value="1"/>
</dbReference>
<accession>A0AAV6U117</accession>
<dbReference type="PANTHER" id="PTHR21261:SF15">
    <property type="entry name" value="BEATEN PATH IIIA, ISOFORM D-RELATED"/>
    <property type="match status" value="1"/>
</dbReference>
<keyword evidence="1" id="KW-1015">Disulfide bond</keyword>
<evidence type="ECO:0000313" key="3">
    <source>
        <dbReference type="EMBL" id="KAG8177940.1"/>
    </source>
</evidence>
<dbReference type="Proteomes" id="UP000827092">
    <property type="component" value="Unassembled WGS sequence"/>
</dbReference>
<dbReference type="InterPro" id="IPR013783">
    <property type="entry name" value="Ig-like_fold"/>
</dbReference>